<dbReference type="Proteomes" id="UP000001318">
    <property type="component" value="Plasmid pCSL1"/>
</dbReference>
<feature type="region of interest" description="Disordered" evidence="1">
    <location>
        <begin position="1"/>
        <end position="23"/>
    </location>
</feature>
<reference evidence="2 3" key="1">
    <citation type="journal article" date="2008" name="J. Bacteriol.">
        <title>Genome of the actinomycete plant pathogen Clavibacter michiganensis subsp. sepedonicus suggests recent niche adaptation.</title>
        <authorList>
            <person name="Bentley S.D."/>
            <person name="Corton C."/>
            <person name="Brown S.E."/>
            <person name="Barron A."/>
            <person name="Clark L."/>
            <person name="Doggett J."/>
            <person name="Harris B."/>
            <person name="Ormond D."/>
            <person name="Quail M.A."/>
            <person name="May G."/>
            <person name="Francis D."/>
            <person name="Knudson D."/>
            <person name="Parkhill J."/>
            <person name="Ishimaru C.A."/>
        </authorList>
    </citation>
    <scope>NUCLEOTIDE SEQUENCE [LARGE SCALE GENOMIC DNA]</scope>
    <source>
        <strain evidence="3">ATCC 33113 / DSM 20744 / JCM 9667 / LMG 2889 / ICMP 2535 / C-1</strain>
    </source>
</reference>
<evidence type="ECO:0000313" key="2">
    <source>
        <dbReference type="EMBL" id="CAQ03306.1"/>
    </source>
</evidence>
<proteinExistence type="predicted"/>
<dbReference type="RefSeq" id="WP_012300373.1">
    <property type="nucleotide sequence ID" value="NC_010408.1"/>
</dbReference>
<name>B0RJB6_CLASE</name>
<keyword evidence="3" id="KW-1185">Reference proteome</keyword>
<evidence type="ECO:0000313" key="3">
    <source>
        <dbReference type="Proteomes" id="UP000001318"/>
    </source>
</evidence>
<dbReference type="GeneID" id="29472844"/>
<dbReference type="HOGENOM" id="CLU_1537374_0_0_11"/>
<dbReference type="EMBL" id="AM849036">
    <property type="protein sequence ID" value="CAQ03306.1"/>
    <property type="molecule type" value="Genomic_DNA"/>
</dbReference>
<feature type="compositionally biased region" description="Polar residues" evidence="1">
    <location>
        <begin position="10"/>
        <end position="23"/>
    </location>
</feature>
<protein>
    <submittedName>
        <fullName evidence="2">Uncharacterized protein</fullName>
    </submittedName>
</protein>
<geneLocation type="plasmid" evidence="2 3">
    <name>pCSL1</name>
</geneLocation>
<accession>B0RJB6</accession>
<dbReference type="AlphaFoldDB" id="B0RJB6"/>
<gene>
    <name evidence="2" type="ordered locus">pCSL0063</name>
</gene>
<sequence>MHHRELLHQVPQSGPSRVASTRPYSPALPEEITADLPPVAAPSVAYLDAVAWLDTLNELCKLDAEAQERFAVDFCELIDEIPANLDPDRPLPTPTEFADENWAAYWAAPPFSSLPGGCCPPGPESERLARISALHVTLGRPSNLAPITSLDEALGLTPLRDERPGAPAVDPSCA</sequence>
<keyword evidence="2" id="KW-0614">Plasmid</keyword>
<evidence type="ECO:0000256" key="1">
    <source>
        <dbReference type="SAM" id="MobiDB-lite"/>
    </source>
</evidence>
<dbReference type="KEGG" id="cms:pCSL0063"/>
<organism evidence="2 3">
    <name type="scientific">Clavibacter sepedonicus</name>
    <name type="common">Clavibacter michiganensis subsp. sepedonicus</name>
    <dbReference type="NCBI Taxonomy" id="31964"/>
    <lineage>
        <taxon>Bacteria</taxon>
        <taxon>Bacillati</taxon>
        <taxon>Actinomycetota</taxon>
        <taxon>Actinomycetes</taxon>
        <taxon>Micrococcales</taxon>
        <taxon>Microbacteriaceae</taxon>
        <taxon>Clavibacter</taxon>
    </lineage>
</organism>